<comment type="caution">
    <text evidence="2">The sequence shown here is derived from an EMBL/GenBank/DDBJ whole genome shotgun (WGS) entry which is preliminary data.</text>
</comment>
<gene>
    <name evidence="2" type="ORF">TrLO_g5212</name>
</gene>
<organism evidence="2 3">
    <name type="scientific">Triparma laevis f. longispina</name>
    <dbReference type="NCBI Taxonomy" id="1714387"/>
    <lineage>
        <taxon>Eukaryota</taxon>
        <taxon>Sar</taxon>
        <taxon>Stramenopiles</taxon>
        <taxon>Ochrophyta</taxon>
        <taxon>Bolidophyceae</taxon>
        <taxon>Parmales</taxon>
        <taxon>Triparmaceae</taxon>
        <taxon>Triparma</taxon>
    </lineage>
</organism>
<evidence type="ECO:0000313" key="2">
    <source>
        <dbReference type="EMBL" id="GMH65111.1"/>
    </source>
</evidence>
<feature type="region of interest" description="Disordered" evidence="1">
    <location>
        <begin position="251"/>
        <end position="283"/>
    </location>
</feature>
<name>A0A9W7A7V8_9STRA</name>
<dbReference type="EMBL" id="BRXW01000549">
    <property type="protein sequence ID" value="GMH65111.1"/>
    <property type="molecule type" value="Genomic_DNA"/>
</dbReference>
<evidence type="ECO:0000313" key="3">
    <source>
        <dbReference type="Proteomes" id="UP001165122"/>
    </source>
</evidence>
<reference evidence="3" key="1">
    <citation type="journal article" date="2023" name="Commun. Biol.">
        <title>Genome analysis of Parmales, the sister group of diatoms, reveals the evolutionary specialization of diatoms from phago-mixotrophs to photoautotrophs.</title>
        <authorList>
            <person name="Ban H."/>
            <person name="Sato S."/>
            <person name="Yoshikawa S."/>
            <person name="Yamada K."/>
            <person name="Nakamura Y."/>
            <person name="Ichinomiya M."/>
            <person name="Sato N."/>
            <person name="Blanc-Mathieu R."/>
            <person name="Endo H."/>
            <person name="Kuwata A."/>
            <person name="Ogata H."/>
        </authorList>
    </citation>
    <scope>NUCLEOTIDE SEQUENCE [LARGE SCALE GENOMIC DNA]</scope>
    <source>
        <strain evidence="3">NIES 3700</strain>
    </source>
</reference>
<dbReference type="Proteomes" id="UP001165122">
    <property type="component" value="Unassembled WGS sequence"/>
</dbReference>
<evidence type="ECO:0000256" key="1">
    <source>
        <dbReference type="SAM" id="MobiDB-lite"/>
    </source>
</evidence>
<keyword evidence="3" id="KW-1185">Reference proteome</keyword>
<proteinExistence type="predicted"/>
<protein>
    <submittedName>
        <fullName evidence="2">Uncharacterized protein</fullName>
    </submittedName>
</protein>
<sequence>MDFIAPSDLKFSLHEIGAYLAHGAEQFLLEKNKSLGDVEKEISRDLMASFLDFMLKQNKNLEKTRGEVPLAPLASDPGNPNTHLRDIALSSTSLGKVLSKRTSITPMQSNKIMPMLSETSSIADFLNCPEPFLFTGNFNKDLETESKTVLRMDNIIQKYTNEEDAMITSSSGLIAGMNMKGVIPFKEFSTTFTTTKFQRGFCNRKEGDIYSISKFTARGNHSRVATRLVKYNYFCKKPSVRCAQSAERKSRSRLLLGSPQHPQRDLLPRLQLPVATNGPRNHF</sequence>
<dbReference type="AlphaFoldDB" id="A0A9W7A7V8"/>
<accession>A0A9W7A7V8</accession>